<dbReference type="InterPro" id="IPR011011">
    <property type="entry name" value="Znf_FYVE_PHD"/>
</dbReference>
<feature type="compositionally biased region" description="Polar residues" evidence="14">
    <location>
        <begin position="1265"/>
        <end position="1276"/>
    </location>
</feature>
<keyword evidence="5" id="KW-0862">Zinc</keyword>
<dbReference type="SUPFAM" id="SSF46689">
    <property type="entry name" value="Homeodomain-like"/>
    <property type="match status" value="2"/>
</dbReference>
<dbReference type="SMART" id="SM00249">
    <property type="entry name" value="PHD"/>
    <property type="match status" value="1"/>
</dbReference>
<dbReference type="EMBL" id="CM029046">
    <property type="protein sequence ID" value="KAG2591608.1"/>
    <property type="molecule type" value="Genomic_DNA"/>
</dbReference>
<feature type="compositionally biased region" description="Polar residues" evidence="14">
    <location>
        <begin position="57"/>
        <end position="67"/>
    </location>
</feature>
<comment type="caution">
    <text evidence="17">The sequence shown here is derived from an EMBL/GenBank/DDBJ whole genome shotgun (WGS) entry which is preliminary data.</text>
</comment>
<feature type="domain" description="PHD-type" evidence="15">
    <location>
        <begin position="431"/>
        <end position="488"/>
    </location>
</feature>
<comment type="similarity">
    <text evidence="2">Belongs to the PHD-associated homeobox family.</text>
</comment>
<keyword evidence="7 11" id="KW-0238">DNA-binding</keyword>
<dbReference type="InterPro" id="IPR045876">
    <property type="entry name" value="PRHA-like_PHD-finger"/>
</dbReference>
<dbReference type="EMBL" id="CM029046">
    <property type="protein sequence ID" value="KAG2591611.1"/>
    <property type="molecule type" value="Genomic_DNA"/>
</dbReference>
<evidence type="ECO:0000313" key="17">
    <source>
        <dbReference type="EMBL" id="KAG2591611.1"/>
    </source>
</evidence>
<feature type="compositionally biased region" description="Basic and acidic residues" evidence="14">
    <location>
        <begin position="819"/>
        <end position="831"/>
    </location>
</feature>
<feature type="region of interest" description="Disordered" evidence="14">
    <location>
        <begin position="1490"/>
        <end position="1543"/>
    </location>
</feature>
<organism evidence="17 18">
    <name type="scientific">Panicum virgatum</name>
    <name type="common">Blackwell switchgrass</name>
    <dbReference type="NCBI Taxonomy" id="38727"/>
    <lineage>
        <taxon>Eukaryota</taxon>
        <taxon>Viridiplantae</taxon>
        <taxon>Streptophyta</taxon>
        <taxon>Embryophyta</taxon>
        <taxon>Tracheophyta</taxon>
        <taxon>Spermatophyta</taxon>
        <taxon>Magnoliopsida</taxon>
        <taxon>Liliopsida</taxon>
        <taxon>Poales</taxon>
        <taxon>Poaceae</taxon>
        <taxon>PACMAD clade</taxon>
        <taxon>Panicoideae</taxon>
        <taxon>Panicodae</taxon>
        <taxon>Paniceae</taxon>
        <taxon>Panicinae</taxon>
        <taxon>Panicum</taxon>
        <taxon>Panicum sect. Hiantes</taxon>
    </lineage>
</organism>
<dbReference type="GO" id="GO:0003677">
    <property type="term" value="F:DNA binding"/>
    <property type="evidence" value="ECO:0007669"/>
    <property type="project" value="UniProtKB-UniRule"/>
</dbReference>
<dbReference type="PROSITE" id="PS50016">
    <property type="entry name" value="ZF_PHD_2"/>
    <property type="match status" value="1"/>
</dbReference>
<evidence type="ECO:0000256" key="10">
    <source>
        <dbReference type="ARBA" id="ARBA00023242"/>
    </source>
</evidence>
<dbReference type="InterPro" id="IPR013083">
    <property type="entry name" value="Znf_RING/FYVE/PHD"/>
</dbReference>
<name>A0A8T0RYV6_PANVG</name>
<feature type="compositionally biased region" description="Basic and acidic residues" evidence="14">
    <location>
        <begin position="75"/>
        <end position="90"/>
    </location>
</feature>
<keyword evidence="8 11" id="KW-0371">Homeobox</keyword>
<feature type="compositionally biased region" description="Basic and acidic residues" evidence="14">
    <location>
        <begin position="1513"/>
        <end position="1535"/>
    </location>
</feature>
<evidence type="ECO:0000256" key="11">
    <source>
        <dbReference type="PROSITE-ProRule" id="PRU00108"/>
    </source>
</evidence>
<feature type="DNA-binding region" description="Homeobox" evidence="11">
    <location>
        <begin position="776"/>
        <end position="818"/>
    </location>
</feature>
<sequence>MGRKGSEVSANKRYPLRSAHSSGRVLRSASTKDNKACSEPPNDSAAAQSAVRKRRNGSPSASPNNSVRVLHSASKNKDDACSEPLNDRTTAKAAANKRKNASPSQVGSTTNTVRVLRSALKSKDEVCSEPITNRTAGEPAANNRKNVSPSKLRSPSNSVRVLRSASKYKEETYTEPLNDSTAVEPAANRRKIASSSKVGSPNNTVRVLRSALKNKNEACSEPLNDSTVGQPTVKRRKTGSPLKVASPVSSARVLRSTSVRKNEACNEPLNDSTAAQPAAGKRKGETLLNTDSPKVDVRVLRSASGKKNEACSEPINDSTSAHKAVRKRKGCRPLNDRSPKKEYVKICQRVRYILNRMNYQQSFIQAYASEGWKGQSLEKIRPEKELERAKEEILQCKLRIREAFRNMDAILSEGKLEESLFDSAGEIFSEDIFCAICGSKDVTLQNDIILCDGACDRGFHQNCLKPPLLTEDIPPGDEGWLCPACVCKANSIDALNELQGSKLSIHDSWEKVFPEAASLANGSKQVGSSDLPPDRIDHNDYNPALAEGHMNQDKFSAGDDDKVDDLGLPSEDSEDDDFDPAGPDSSEDQKNELNSEESDFTSDSDYFCAEIAKSCGQDEVLASPLLDVINHTDRMKTRAVDTHSNEETSNRTFADMELDQGMVLPILSRRQVQRLDYKKLYDEAYGKESSGSSDDEEWSGKELLESSGTDSHGEQLHPEKRCSRRAPARQQNNEHTPQRERLHGSESVQQTEVLRSNGSSSTGRKFGPIVTQKLKVHFDEDPYPSRATKENLAQELGLTFNQVCRWFSSTRHYSRVASAKKEKHLDNHTSENNDSTNVDSMQMREPSAGVMEKLTVDRNAIVPEKPMVQNNLNQCNKKDMPLSGTEIEMDSYGQESSDSSDEEWSAFSTPRKARLHDNETASPAESLHPAKRCSRRAPARGQNNEHTPQSEQRHGSASEQQTDVLCSNSSGSKVSKYHFGPIVNQKLKAHFEKDPYPSRSTKESLAQELGLTFNQVTKWFSAIRHYSRGAAAKNKKHPGKNTTVNDNRTTFDGVQIREGSVEKPSADINDIISEKLMVQINLNEGIEEDIPPSQYARCEERATMTPTTISREVGPPGYGPGENFLQIGSRNTCEQNVITTPTPILRVDPPGYVRGENQGNGAPWNSSCEQNMFMSSATISREVGPPGYGPEQNQGNGISWSMSCEQGVSMSYTTISREAGPPGYGSGENQGSGTSWNTSCERGMFTSPAIISREVGPPGYGPGENQGNSTSPNTSCELRMFTSPMAISREVSLPGCEPGENQNNGTSWNMSYKKGVFMSPTASREVGPPGFGPGENQSSGTSWNMRCEQRMYRSPTAISTEVGPPGYGGENQGNGGSWSMSYEHGVFASPTAISREVGPPGYGPGENQGNTTTWITSGKQRMFTSPTTVSSEGGLPGYSIVENHGTGGSRNIDLEQRVVATPATISREVFPPGYDLEQRVVATPATISKEVFPPEYGPGENQGSGASGSVRIPEGRSAEKFGFSDEARKKAIQRELRRRQKFR</sequence>
<feature type="compositionally biased region" description="Basic and acidic residues" evidence="14">
    <location>
        <begin position="550"/>
        <end position="560"/>
    </location>
</feature>
<feature type="region of interest" description="Disordered" evidence="14">
    <location>
        <begin position="1"/>
        <end position="204"/>
    </location>
</feature>
<evidence type="ECO:0000256" key="6">
    <source>
        <dbReference type="ARBA" id="ARBA00023015"/>
    </source>
</evidence>
<dbReference type="FunFam" id="3.30.40.10:FF:000433">
    <property type="entry name" value="Putative homeodomain-like transcription factor superfamily protein"/>
    <property type="match status" value="1"/>
</dbReference>
<dbReference type="InterPro" id="IPR019786">
    <property type="entry name" value="Zinc_finger_PHD-type_CS"/>
</dbReference>
<evidence type="ECO:0000256" key="9">
    <source>
        <dbReference type="ARBA" id="ARBA00023163"/>
    </source>
</evidence>
<dbReference type="Gene3D" id="3.30.40.10">
    <property type="entry name" value="Zinc/RING finger domain, C3HC4 (zinc finger)"/>
    <property type="match status" value="1"/>
</dbReference>
<feature type="compositionally biased region" description="Basic and acidic residues" evidence="14">
    <location>
        <begin position="711"/>
        <end position="721"/>
    </location>
</feature>
<feature type="compositionally biased region" description="Polar residues" evidence="14">
    <location>
        <begin position="102"/>
        <end position="113"/>
    </location>
</feature>
<keyword evidence="9" id="KW-0804">Transcription</keyword>
<dbReference type="PANTHER" id="PTHR12628">
    <property type="entry name" value="POLYCOMB-LIKE TRANSCRIPTION FACTOR"/>
    <property type="match status" value="1"/>
</dbReference>
<feature type="compositionally biased region" description="Gly residues" evidence="14">
    <location>
        <begin position="1365"/>
        <end position="1376"/>
    </location>
</feature>
<feature type="region of interest" description="Disordered" evidence="14">
    <location>
        <begin position="520"/>
        <end position="600"/>
    </location>
</feature>
<keyword evidence="18" id="KW-1185">Reference proteome</keyword>
<evidence type="ECO:0000256" key="8">
    <source>
        <dbReference type="ARBA" id="ARBA00023155"/>
    </source>
</evidence>
<feature type="compositionally biased region" description="Polar residues" evidence="14">
    <location>
        <begin position="143"/>
        <end position="159"/>
    </location>
</feature>
<evidence type="ECO:0000256" key="2">
    <source>
        <dbReference type="ARBA" id="ARBA00007427"/>
    </source>
</evidence>
<keyword evidence="10 11" id="KW-0539">Nucleus</keyword>
<evidence type="ECO:0000256" key="1">
    <source>
        <dbReference type="ARBA" id="ARBA00004123"/>
    </source>
</evidence>
<dbReference type="EMBL" id="CM029046">
    <property type="protein sequence ID" value="KAG2591622.1"/>
    <property type="molecule type" value="Genomic_DNA"/>
</dbReference>
<evidence type="ECO:0000256" key="3">
    <source>
        <dbReference type="ARBA" id="ARBA00022723"/>
    </source>
</evidence>
<feature type="region of interest" description="Disordered" evidence="14">
    <location>
        <begin position="865"/>
        <end position="884"/>
    </location>
</feature>
<dbReference type="EMBL" id="CM029046">
    <property type="protein sequence ID" value="KAG2591623.1"/>
    <property type="molecule type" value="Genomic_DNA"/>
</dbReference>
<dbReference type="GO" id="GO:0005634">
    <property type="term" value="C:nucleus"/>
    <property type="evidence" value="ECO:0007669"/>
    <property type="project" value="UniProtKB-SubCell"/>
</dbReference>
<evidence type="ECO:0000259" key="16">
    <source>
        <dbReference type="PROSITE" id="PS50071"/>
    </source>
</evidence>
<dbReference type="GO" id="GO:0000981">
    <property type="term" value="F:DNA-binding transcription factor activity, RNA polymerase II-specific"/>
    <property type="evidence" value="ECO:0007669"/>
    <property type="project" value="InterPro"/>
</dbReference>
<keyword evidence="4 12" id="KW-0863">Zinc-finger</keyword>
<accession>A0A8T0RYV6</accession>
<feature type="region of interest" description="Disordered" evidence="14">
    <location>
        <begin position="1215"/>
        <end position="1276"/>
    </location>
</feature>
<evidence type="ECO:0000313" key="18">
    <source>
        <dbReference type="Proteomes" id="UP000823388"/>
    </source>
</evidence>
<dbReference type="CDD" id="cd15504">
    <property type="entry name" value="PHD_PRHA_like"/>
    <property type="match status" value="1"/>
</dbReference>
<feature type="region of interest" description="Disordered" evidence="14">
    <location>
        <begin position="889"/>
        <end position="972"/>
    </location>
</feature>
<dbReference type="SUPFAM" id="SSF57903">
    <property type="entry name" value="FYVE/PHD zinc finger"/>
    <property type="match status" value="1"/>
</dbReference>
<feature type="region of interest" description="Disordered" evidence="14">
    <location>
        <begin position="818"/>
        <end position="840"/>
    </location>
</feature>
<dbReference type="GO" id="GO:0003682">
    <property type="term" value="F:chromatin binding"/>
    <property type="evidence" value="ECO:0007669"/>
    <property type="project" value="TreeGrafter"/>
</dbReference>
<protein>
    <submittedName>
        <fullName evidence="17">Uncharacterized protein</fullName>
    </submittedName>
</protein>
<evidence type="ECO:0000256" key="12">
    <source>
        <dbReference type="PROSITE-ProRule" id="PRU00146"/>
    </source>
</evidence>
<evidence type="ECO:0000256" key="13">
    <source>
        <dbReference type="RuleBase" id="RU000682"/>
    </source>
</evidence>
<dbReference type="Proteomes" id="UP000823388">
    <property type="component" value="Chromosome 5N"/>
</dbReference>
<dbReference type="GO" id="GO:0008270">
    <property type="term" value="F:zinc ion binding"/>
    <property type="evidence" value="ECO:0007669"/>
    <property type="project" value="UniProtKB-KW"/>
</dbReference>
<feature type="compositionally biased region" description="Polar residues" evidence="14">
    <location>
        <begin position="957"/>
        <end position="972"/>
    </location>
</feature>
<dbReference type="GO" id="GO:0045814">
    <property type="term" value="P:negative regulation of gene expression, epigenetic"/>
    <property type="evidence" value="ECO:0007669"/>
    <property type="project" value="TreeGrafter"/>
</dbReference>
<comment type="subcellular location">
    <subcellularLocation>
        <location evidence="1 11 13">Nucleus</location>
    </subcellularLocation>
</comment>
<dbReference type="Pfam" id="PF00046">
    <property type="entry name" value="Homeodomain"/>
    <property type="match status" value="2"/>
</dbReference>
<dbReference type="InterPro" id="IPR009057">
    <property type="entry name" value="Homeodomain-like_sf"/>
</dbReference>
<feature type="compositionally biased region" description="Polar residues" evidence="14">
    <location>
        <begin position="746"/>
        <end position="763"/>
    </location>
</feature>
<dbReference type="InterPro" id="IPR001356">
    <property type="entry name" value="HD"/>
</dbReference>
<dbReference type="PROSITE" id="PS01359">
    <property type="entry name" value="ZF_PHD_1"/>
    <property type="match status" value="1"/>
</dbReference>
<feature type="DNA-binding region" description="Homeobox" evidence="11">
    <location>
        <begin position="972"/>
        <end position="1031"/>
    </location>
</feature>
<dbReference type="CDD" id="cd00086">
    <property type="entry name" value="homeodomain"/>
    <property type="match status" value="2"/>
</dbReference>
<evidence type="ECO:0000256" key="14">
    <source>
        <dbReference type="SAM" id="MobiDB-lite"/>
    </source>
</evidence>
<dbReference type="PROSITE" id="PS50071">
    <property type="entry name" value="HOMEOBOX_2"/>
    <property type="match status" value="2"/>
</dbReference>
<feature type="region of interest" description="Disordered" evidence="14">
    <location>
        <begin position="1357"/>
        <end position="1413"/>
    </location>
</feature>
<evidence type="ECO:0000256" key="7">
    <source>
        <dbReference type="ARBA" id="ARBA00023125"/>
    </source>
</evidence>
<dbReference type="EMBL" id="CM029046">
    <property type="protein sequence ID" value="KAG2591613.1"/>
    <property type="molecule type" value="Genomic_DNA"/>
</dbReference>
<feature type="compositionally biased region" description="Polar residues" evidence="14">
    <location>
        <begin position="193"/>
        <end position="204"/>
    </location>
</feature>
<feature type="domain" description="Homeobox" evidence="16">
    <location>
        <begin position="774"/>
        <end position="817"/>
    </location>
</feature>
<feature type="compositionally biased region" description="Basic residues" evidence="14">
    <location>
        <begin position="929"/>
        <end position="938"/>
    </location>
</feature>
<feature type="compositionally biased region" description="Polar residues" evidence="14">
    <location>
        <begin position="1231"/>
        <end position="1240"/>
    </location>
</feature>
<evidence type="ECO:0000256" key="5">
    <source>
        <dbReference type="ARBA" id="ARBA00022833"/>
    </source>
</evidence>
<feature type="region of interest" description="Disordered" evidence="14">
    <location>
        <begin position="216"/>
        <end position="292"/>
    </location>
</feature>
<feature type="compositionally biased region" description="Polar residues" evidence="14">
    <location>
        <begin position="941"/>
        <end position="950"/>
    </location>
</feature>
<dbReference type="SMART" id="SM00389">
    <property type="entry name" value="HOX"/>
    <property type="match status" value="2"/>
</dbReference>
<dbReference type="PROSITE" id="PS00027">
    <property type="entry name" value="HOMEOBOX_1"/>
    <property type="match status" value="1"/>
</dbReference>
<dbReference type="Pfam" id="PF00628">
    <property type="entry name" value="PHD"/>
    <property type="match status" value="1"/>
</dbReference>
<keyword evidence="3" id="KW-0479">Metal-binding</keyword>
<dbReference type="InterPro" id="IPR017970">
    <property type="entry name" value="Homeobox_CS"/>
</dbReference>
<feature type="region of interest" description="Disordered" evidence="14">
    <location>
        <begin position="685"/>
        <end position="767"/>
    </location>
</feature>
<feature type="domain" description="Homeobox" evidence="16">
    <location>
        <begin position="970"/>
        <end position="1030"/>
    </location>
</feature>
<proteinExistence type="inferred from homology"/>
<dbReference type="PANTHER" id="PTHR12628:SF13">
    <property type="entry name" value="HOMEOBOX PROTEIN HAT3.1"/>
    <property type="match status" value="1"/>
</dbReference>
<dbReference type="Gene3D" id="1.10.10.60">
    <property type="entry name" value="Homeodomain-like"/>
    <property type="match status" value="2"/>
</dbReference>
<dbReference type="InterPro" id="IPR019787">
    <property type="entry name" value="Znf_PHD-finger"/>
</dbReference>
<dbReference type="EMBL" id="CM029046">
    <property type="protein sequence ID" value="KAG2591609.1"/>
    <property type="molecule type" value="Genomic_DNA"/>
</dbReference>
<dbReference type="InterPro" id="IPR001965">
    <property type="entry name" value="Znf_PHD"/>
</dbReference>
<reference evidence="17 18" key="1">
    <citation type="submission" date="2020-05" db="EMBL/GenBank/DDBJ databases">
        <title>WGS assembly of Panicum virgatum.</title>
        <authorList>
            <person name="Lovell J.T."/>
            <person name="Jenkins J."/>
            <person name="Shu S."/>
            <person name="Juenger T.E."/>
            <person name="Schmutz J."/>
        </authorList>
    </citation>
    <scope>NUCLEOTIDE SEQUENCE</scope>
    <source>
        <strain evidence="17">AP13</strain>
        <strain evidence="18">cv. AP13</strain>
    </source>
</reference>
<keyword evidence="6" id="KW-0805">Transcription regulation</keyword>
<evidence type="ECO:0000259" key="15">
    <source>
        <dbReference type="PROSITE" id="PS50016"/>
    </source>
</evidence>
<dbReference type="OrthoDB" id="1903104at2759"/>
<gene>
    <name evidence="17" type="ORF">PVAP13_5NG495200</name>
</gene>
<evidence type="ECO:0000256" key="4">
    <source>
        <dbReference type="ARBA" id="ARBA00022771"/>
    </source>
</evidence>
<feature type="region of interest" description="Disordered" evidence="14">
    <location>
        <begin position="1320"/>
        <end position="1342"/>
    </location>
</feature>
<dbReference type="FunFam" id="1.10.10.60:FF:000263">
    <property type="entry name" value="Putative homeodomain-like transcription factor superfamily protein"/>
    <property type="match status" value="1"/>
</dbReference>